<protein>
    <submittedName>
        <fullName evidence="1">Uncharacterized protein</fullName>
    </submittedName>
</protein>
<evidence type="ECO:0000313" key="2">
    <source>
        <dbReference type="Proteomes" id="UP001057402"/>
    </source>
</evidence>
<dbReference type="EMBL" id="CM042883">
    <property type="protein sequence ID" value="KAI4373895.1"/>
    <property type="molecule type" value="Genomic_DNA"/>
</dbReference>
<comment type="caution">
    <text evidence="1">The sequence shown here is derived from an EMBL/GenBank/DDBJ whole genome shotgun (WGS) entry which is preliminary data.</text>
</comment>
<proteinExistence type="predicted"/>
<dbReference type="Proteomes" id="UP001057402">
    <property type="component" value="Chromosome 4"/>
</dbReference>
<accession>A0ACB9R5C5</accession>
<gene>
    <name evidence="1" type="ORF">MLD38_011957</name>
</gene>
<evidence type="ECO:0000313" key="1">
    <source>
        <dbReference type="EMBL" id="KAI4373895.1"/>
    </source>
</evidence>
<organism evidence="1 2">
    <name type="scientific">Melastoma candidum</name>
    <dbReference type="NCBI Taxonomy" id="119954"/>
    <lineage>
        <taxon>Eukaryota</taxon>
        <taxon>Viridiplantae</taxon>
        <taxon>Streptophyta</taxon>
        <taxon>Embryophyta</taxon>
        <taxon>Tracheophyta</taxon>
        <taxon>Spermatophyta</taxon>
        <taxon>Magnoliopsida</taxon>
        <taxon>eudicotyledons</taxon>
        <taxon>Gunneridae</taxon>
        <taxon>Pentapetalae</taxon>
        <taxon>rosids</taxon>
        <taxon>malvids</taxon>
        <taxon>Myrtales</taxon>
        <taxon>Melastomataceae</taxon>
        <taxon>Melastomatoideae</taxon>
        <taxon>Melastomateae</taxon>
        <taxon>Melastoma</taxon>
    </lineage>
</organism>
<sequence length="754" mass="81390">MGIKEAFDPSSGVANGQHEKNLDCPLSPNEMRALAGVCETIFPPLSPNSEQDAAIRSFLEASGSQPPIPEEAAGLLVSRGLQEAVLLVRIVLWMLSTRVGTLLLCGSQCLEWKGRTRLSLPVPSAREFASMRAESREAVLQNWMKARLLSPIRLAFVYVKILCLYLVFSRVDKFGANPTRDAIGYRVDDGDGPPEDDRRKGRPLEKGIVETAKMTDAALLESLAKKGLQVSGDGKENAYKVKCDVVVIGSGCGGGVAAAVLAKAGHKVVVLEKGDYYTHKDYSSIEGPSMDSLYEMGGICATTNGNMIILAGSTVGGGSAVNWSACIKTPESVLSEWSQDHGLCMFGSREYAAAMDVVCERIGVTIGCKVESFQNQVLRKGCERLQLEVEAVPRNSSEDHYCGSCGYGCRRGDKKGTDSTWLVDAVEHGAVILTGCKAERLLLARNTFGSRRMKKCIGVAAKAIKGGTIRNRLHFEAKVTILACGALLTPPLLIKSGLCNPNIGRNLHLHPVLMTWGYFPPLSSEVTGKSFEGGIITSVHKVVLGDSTINAIIETPALGPGSFAVLCPWESGLDVKERMLKYSRTAHLITIVRDKGSGKVRSEDRIRYHLNADDKQNLLLGLRQSLRILVAAGAVEVGTHRSDGQRLRCIGTSEEELEEFLSKVTVEEGPLWIGEKWTVYTTAHQMGSCRMGVNPSQGAVDQNGQSWETQGLFVCDGSVLPTAVGVNPMITIQATAYCLSTRISEMLATDTSCF</sequence>
<keyword evidence="2" id="KW-1185">Reference proteome</keyword>
<reference evidence="2" key="1">
    <citation type="journal article" date="2023" name="Front. Plant Sci.">
        <title>Chromosomal-level genome assembly of Melastoma candidum provides insights into trichome evolution.</title>
        <authorList>
            <person name="Zhong Y."/>
            <person name="Wu W."/>
            <person name="Sun C."/>
            <person name="Zou P."/>
            <person name="Liu Y."/>
            <person name="Dai S."/>
            <person name="Zhou R."/>
        </authorList>
    </citation>
    <scope>NUCLEOTIDE SEQUENCE [LARGE SCALE GENOMIC DNA]</scope>
</reference>
<name>A0ACB9R5C5_9MYRT</name>